<dbReference type="EMBL" id="AUPC02000098">
    <property type="protein sequence ID" value="POG72270.1"/>
    <property type="molecule type" value="Genomic_DNA"/>
</dbReference>
<reference evidence="1 2" key="2">
    <citation type="journal article" date="2018" name="New Phytol.">
        <title>High intraspecific genome diversity in the model arbuscular mycorrhizal symbiont Rhizophagus irregularis.</title>
        <authorList>
            <person name="Chen E.C.H."/>
            <person name="Morin E."/>
            <person name="Beaudet D."/>
            <person name="Noel J."/>
            <person name="Yildirir G."/>
            <person name="Ndikumana S."/>
            <person name="Charron P."/>
            <person name="St-Onge C."/>
            <person name="Giorgi J."/>
            <person name="Kruger M."/>
            <person name="Marton T."/>
            <person name="Ropars J."/>
            <person name="Grigoriev I.V."/>
            <person name="Hainaut M."/>
            <person name="Henrissat B."/>
            <person name="Roux C."/>
            <person name="Martin F."/>
            <person name="Corradi N."/>
        </authorList>
    </citation>
    <scope>NUCLEOTIDE SEQUENCE [LARGE SCALE GENOMIC DNA]</scope>
    <source>
        <strain evidence="1 2">DAOM 197198</strain>
    </source>
</reference>
<dbReference type="AlphaFoldDB" id="A0A2P4Q3Q7"/>
<comment type="caution">
    <text evidence="1">The sequence shown here is derived from an EMBL/GenBank/DDBJ whole genome shotgun (WGS) entry which is preliminary data.</text>
</comment>
<accession>A0A2P4Q3Q7</accession>
<name>A0A2P4Q3Q7_RHIID</name>
<keyword evidence="2" id="KW-1185">Reference proteome</keyword>
<protein>
    <submittedName>
        <fullName evidence="1">Uncharacterized protein</fullName>
    </submittedName>
</protein>
<evidence type="ECO:0000313" key="2">
    <source>
        <dbReference type="Proteomes" id="UP000018888"/>
    </source>
</evidence>
<reference evidence="1 2" key="1">
    <citation type="journal article" date="2013" name="Proc. Natl. Acad. Sci. U.S.A.">
        <title>Genome of an arbuscular mycorrhizal fungus provides insight into the oldest plant symbiosis.</title>
        <authorList>
            <person name="Tisserant E."/>
            <person name="Malbreil M."/>
            <person name="Kuo A."/>
            <person name="Kohler A."/>
            <person name="Symeonidi A."/>
            <person name="Balestrini R."/>
            <person name="Charron P."/>
            <person name="Duensing N."/>
            <person name="Frei Dit Frey N."/>
            <person name="Gianinazzi-Pearson V."/>
            <person name="Gilbert L.B."/>
            <person name="Handa Y."/>
            <person name="Herr J.R."/>
            <person name="Hijri M."/>
            <person name="Koul R."/>
            <person name="Kawaguchi M."/>
            <person name="Krajinski F."/>
            <person name="Lammers P.J."/>
            <person name="Masclaux F.G."/>
            <person name="Murat C."/>
            <person name="Morin E."/>
            <person name="Ndikumana S."/>
            <person name="Pagni M."/>
            <person name="Petitpierre D."/>
            <person name="Requena N."/>
            <person name="Rosikiewicz P."/>
            <person name="Riley R."/>
            <person name="Saito K."/>
            <person name="San Clemente H."/>
            <person name="Shapiro H."/>
            <person name="van Tuinen D."/>
            <person name="Becard G."/>
            <person name="Bonfante P."/>
            <person name="Paszkowski U."/>
            <person name="Shachar-Hill Y.Y."/>
            <person name="Tuskan G.A."/>
            <person name="Young P.W."/>
            <person name="Sanders I.R."/>
            <person name="Henrissat B."/>
            <person name="Rensing S.A."/>
            <person name="Grigoriev I.V."/>
            <person name="Corradi N."/>
            <person name="Roux C."/>
            <person name="Martin F."/>
        </authorList>
    </citation>
    <scope>NUCLEOTIDE SEQUENCE [LARGE SCALE GENOMIC DNA]</scope>
    <source>
        <strain evidence="1 2">DAOM 197198</strain>
    </source>
</reference>
<dbReference type="VEuPathDB" id="FungiDB:RhiirFUN_007133"/>
<sequence length="122" mass="14253">MLEALKLLNQRFQQSTIKEWIFLSYPGEIKHITEELKCNVMEFIDAQIGHNYHATESHPQAFYTSQLLNFTSDKLNGILESEDSQASDLNLDHWSDYGIMLRSYGRIKGHCCNIIIFVYFFV</sequence>
<evidence type="ECO:0000313" key="1">
    <source>
        <dbReference type="EMBL" id="POG72270.1"/>
    </source>
</evidence>
<dbReference type="Proteomes" id="UP000018888">
    <property type="component" value="Unassembled WGS sequence"/>
</dbReference>
<gene>
    <name evidence="1" type="ORF">GLOIN_2v1477908</name>
</gene>
<proteinExistence type="predicted"/>
<organism evidence="1 2">
    <name type="scientific">Rhizophagus irregularis (strain DAOM 181602 / DAOM 197198 / MUCL 43194)</name>
    <name type="common">Arbuscular mycorrhizal fungus</name>
    <name type="synonym">Glomus intraradices</name>
    <dbReference type="NCBI Taxonomy" id="747089"/>
    <lineage>
        <taxon>Eukaryota</taxon>
        <taxon>Fungi</taxon>
        <taxon>Fungi incertae sedis</taxon>
        <taxon>Mucoromycota</taxon>
        <taxon>Glomeromycotina</taxon>
        <taxon>Glomeromycetes</taxon>
        <taxon>Glomerales</taxon>
        <taxon>Glomeraceae</taxon>
        <taxon>Rhizophagus</taxon>
    </lineage>
</organism>